<evidence type="ECO:0000256" key="2">
    <source>
        <dbReference type="ARBA" id="ARBA00022692"/>
    </source>
</evidence>
<dbReference type="EMBL" id="BLAY01000001">
    <property type="protein sequence ID" value="GET35260.1"/>
    <property type="molecule type" value="Genomic_DNA"/>
</dbReference>
<dbReference type="InterPro" id="IPR051010">
    <property type="entry name" value="BCAA_transport"/>
</dbReference>
<accession>A0AAV3X5B8</accession>
<proteinExistence type="predicted"/>
<evidence type="ECO:0000256" key="3">
    <source>
        <dbReference type="ARBA" id="ARBA00022989"/>
    </source>
</evidence>
<dbReference type="AlphaFoldDB" id="A0AAV3X5B8"/>
<dbReference type="GO" id="GO:0016020">
    <property type="term" value="C:membrane"/>
    <property type="evidence" value="ECO:0007669"/>
    <property type="project" value="UniProtKB-SubCell"/>
</dbReference>
<protein>
    <submittedName>
        <fullName evidence="6">Amino acid ABC transporter, amino acid-binding protein</fullName>
    </submittedName>
</protein>
<keyword evidence="4" id="KW-0472">Membrane</keyword>
<evidence type="ECO:0000256" key="1">
    <source>
        <dbReference type="ARBA" id="ARBA00004370"/>
    </source>
</evidence>
<keyword evidence="3" id="KW-1133">Transmembrane helix</keyword>
<dbReference type="RefSeq" id="WP_226572470.1">
    <property type="nucleotide sequence ID" value="NZ_BLAY01000001.1"/>
</dbReference>
<dbReference type="Pfam" id="PF01094">
    <property type="entry name" value="ANF_receptor"/>
    <property type="match status" value="1"/>
</dbReference>
<evidence type="ECO:0000313" key="6">
    <source>
        <dbReference type="EMBL" id="GET35260.1"/>
    </source>
</evidence>
<dbReference type="PANTHER" id="PTHR30483">
    <property type="entry name" value="LEUCINE-SPECIFIC-BINDING PROTEIN"/>
    <property type="match status" value="1"/>
</dbReference>
<keyword evidence="2" id="KW-0812">Transmembrane</keyword>
<dbReference type="CDD" id="cd06346">
    <property type="entry name" value="PBP1_ABC_ligand_binding-like"/>
    <property type="match status" value="1"/>
</dbReference>
<keyword evidence="7" id="KW-1185">Reference proteome</keyword>
<evidence type="ECO:0000313" key="7">
    <source>
        <dbReference type="Proteomes" id="UP001050975"/>
    </source>
</evidence>
<dbReference type="Proteomes" id="UP001050975">
    <property type="component" value="Unassembled WGS sequence"/>
</dbReference>
<comment type="caution">
    <text evidence="6">The sequence shown here is derived from an EMBL/GenBank/DDBJ whole genome shotgun (WGS) entry which is preliminary data.</text>
</comment>
<evidence type="ECO:0000256" key="4">
    <source>
        <dbReference type="ARBA" id="ARBA00023136"/>
    </source>
</evidence>
<gene>
    <name evidence="6" type="ORF">MiSe_00010</name>
</gene>
<dbReference type="SUPFAM" id="SSF53822">
    <property type="entry name" value="Periplasmic binding protein-like I"/>
    <property type="match status" value="1"/>
</dbReference>
<reference evidence="6" key="1">
    <citation type="submission" date="2019-10" db="EMBL/GenBank/DDBJ databases">
        <title>Draft genome sequece of Microseira wollei NIES-4236.</title>
        <authorList>
            <person name="Yamaguchi H."/>
            <person name="Suzuki S."/>
            <person name="Kawachi M."/>
        </authorList>
    </citation>
    <scope>NUCLEOTIDE SEQUENCE</scope>
    <source>
        <strain evidence="6">NIES-4236</strain>
    </source>
</reference>
<name>A0AAV3X5B8_9CYAN</name>
<dbReference type="InterPro" id="IPR028082">
    <property type="entry name" value="Peripla_BP_I"/>
</dbReference>
<evidence type="ECO:0000259" key="5">
    <source>
        <dbReference type="Pfam" id="PF01094"/>
    </source>
</evidence>
<feature type="domain" description="Receptor ligand binding region" evidence="5">
    <location>
        <begin position="78"/>
        <end position="430"/>
    </location>
</feature>
<comment type="subcellular location">
    <subcellularLocation>
        <location evidence="1">Membrane</location>
    </subcellularLocation>
</comment>
<dbReference type="InterPro" id="IPR001828">
    <property type="entry name" value="ANF_lig-bd_rcpt"/>
</dbReference>
<sequence length="445" mass="46614">MNYYSSGEDTSHPQYKQSAFAKLLRIRIAVSRHLLRLGAITPILLVSGCQTAPSGLKIGTLLPITGDLSQFGSSMQDSASLLVKTVNSCGGVLNKPVQLISEDDQTNPSAGAAAMSKLAEVDRVAGVIGAAGSAVSSAAIDIAVRNQVVQISPSSTSPVFTERAKKGDFKGFWFRTAPPDTFQGQALAKLASAKGYKSVSVLAINNDYGKGLVQSFIPAFEAAGGKVVNKALPTYYPPQSATFDSEVSAAFRGNPNAVVLVAYPETGSIIVRTAYQQGLLGKQTQLLVTEGMKDPKIAQLAGKDTAGKFIVSGVIGTAPSTTGPAVKQFREVYQTTYNKRQPGVFDANTWDAGALLVLAAEAAKSTSGAEIKDKIPVVANPPGQEVTDVCQALALIRQGKEINYQGASGKVDFDAQGDVVGSYDVWTIDNNGQLKVTNTITVGGF</sequence>
<dbReference type="Gene3D" id="3.40.50.2300">
    <property type="match status" value="2"/>
</dbReference>
<dbReference type="PANTHER" id="PTHR30483:SF6">
    <property type="entry name" value="PERIPLASMIC BINDING PROTEIN OF ABC TRANSPORTER FOR NATURAL AMINO ACIDS"/>
    <property type="match status" value="1"/>
</dbReference>
<organism evidence="6 7">
    <name type="scientific">Microseira wollei NIES-4236</name>
    <dbReference type="NCBI Taxonomy" id="2530354"/>
    <lineage>
        <taxon>Bacteria</taxon>
        <taxon>Bacillati</taxon>
        <taxon>Cyanobacteriota</taxon>
        <taxon>Cyanophyceae</taxon>
        <taxon>Oscillatoriophycideae</taxon>
        <taxon>Aerosakkonematales</taxon>
        <taxon>Aerosakkonemataceae</taxon>
        <taxon>Microseira</taxon>
    </lineage>
</organism>